<keyword evidence="2" id="KW-1185">Reference proteome</keyword>
<reference evidence="1 2" key="1">
    <citation type="submission" date="2016-10" db="EMBL/GenBank/DDBJ databases">
        <authorList>
            <person name="de Groot N.N."/>
        </authorList>
    </citation>
    <scope>NUCLEOTIDE SEQUENCE [LARGE SCALE GENOMIC DNA]</scope>
    <source>
        <strain evidence="1 2">DSM 23842</strain>
    </source>
</reference>
<dbReference type="Proteomes" id="UP000198846">
    <property type="component" value="Unassembled WGS sequence"/>
</dbReference>
<dbReference type="EMBL" id="FNQK01000008">
    <property type="protein sequence ID" value="SEA22898.1"/>
    <property type="molecule type" value="Genomic_DNA"/>
</dbReference>
<name>A0A1H3ZH79_BIZPA</name>
<evidence type="ECO:0000313" key="2">
    <source>
        <dbReference type="Proteomes" id="UP000198846"/>
    </source>
</evidence>
<organism evidence="1 2">
    <name type="scientific">Bizionia paragorgiae</name>
    <dbReference type="NCBI Taxonomy" id="283786"/>
    <lineage>
        <taxon>Bacteria</taxon>
        <taxon>Pseudomonadati</taxon>
        <taxon>Bacteroidota</taxon>
        <taxon>Flavobacteriia</taxon>
        <taxon>Flavobacteriales</taxon>
        <taxon>Flavobacteriaceae</taxon>
        <taxon>Bizionia</taxon>
    </lineage>
</organism>
<dbReference type="RefSeq" id="WP_245705882.1">
    <property type="nucleotide sequence ID" value="NZ_FNQK01000008.1"/>
</dbReference>
<sequence length="44" mass="5213">MNPAETYLIEASEPYRSILLHLQLLVATTLPEAEMKYKWKLPFY</sequence>
<gene>
    <name evidence="1" type="ORF">SAMN04487990_108142</name>
</gene>
<dbReference type="STRING" id="283786.SAMN04487990_108142"/>
<evidence type="ECO:0000313" key="1">
    <source>
        <dbReference type="EMBL" id="SEA22898.1"/>
    </source>
</evidence>
<protein>
    <recommendedName>
        <fullName evidence="3">YdhG-like domain-containing protein</fullName>
    </recommendedName>
</protein>
<evidence type="ECO:0008006" key="3">
    <source>
        <dbReference type="Google" id="ProtNLM"/>
    </source>
</evidence>
<accession>A0A1H3ZH79</accession>
<proteinExistence type="predicted"/>
<dbReference type="AlphaFoldDB" id="A0A1H3ZH79"/>
<dbReference type="SUPFAM" id="SSF159888">
    <property type="entry name" value="YdhG-like"/>
    <property type="match status" value="1"/>
</dbReference>